<accession>A0A1H9M124</accession>
<evidence type="ECO:0000313" key="6">
    <source>
        <dbReference type="Proteomes" id="UP000199410"/>
    </source>
</evidence>
<dbReference type="NCBIfam" id="TIGR03590">
    <property type="entry name" value="PseG"/>
    <property type="match status" value="1"/>
</dbReference>
<feature type="binding site" evidence="3">
    <location>
        <position position="270"/>
    </location>
    <ligand>
        <name>substrate</name>
    </ligand>
</feature>
<dbReference type="Gene3D" id="3.40.50.11190">
    <property type="match status" value="1"/>
</dbReference>
<dbReference type="AlphaFoldDB" id="A0A1H9M124"/>
<feature type="binding site" evidence="3">
    <location>
        <position position="167"/>
    </location>
    <ligand>
        <name>substrate</name>
    </ligand>
</feature>
<dbReference type="Proteomes" id="UP000199410">
    <property type="component" value="Unassembled WGS sequence"/>
</dbReference>
<comment type="caution">
    <text evidence="5">The sequence shown here is derived from an EMBL/GenBank/DDBJ whole genome shotgun (WGS) entry which is preliminary data.</text>
</comment>
<dbReference type="PANTHER" id="PTHR21015">
    <property type="entry name" value="UDP-N-ACETYLGLUCOSAMINE--N-ACETYLMURAMYL-(PENTAPEPTIDE) PYROPHOSPHORYL-UNDECAPRENOL N-ACETYLGLUCOSAMINE TRANSFERASE 1"/>
    <property type="match status" value="1"/>
</dbReference>
<feature type="active site" description="Proton acceptor" evidence="2">
    <location>
        <position position="17"/>
    </location>
</feature>
<organism evidence="5 6">
    <name type="scientific">Lysinibacillus fusiformis</name>
    <dbReference type="NCBI Taxonomy" id="28031"/>
    <lineage>
        <taxon>Bacteria</taxon>
        <taxon>Bacillati</taxon>
        <taxon>Bacillota</taxon>
        <taxon>Bacilli</taxon>
        <taxon>Bacillales</taxon>
        <taxon>Bacillaceae</taxon>
        <taxon>Lysinibacillus</taxon>
    </lineage>
</organism>
<gene>
    <name evidence="5" type="ORF">SAMN02787113_03166</name>
</gene>
<dbReference type="EMBL" id="FOEL01000011">
    <property type="protein sequence ID" value="SER17249.1"/>
    <property type="molecule type" value="Genomic_DNA"/>
</dbReference>
<keyword evidence="5" id="KW-0378">Hydrolase</keyword>
<reference evidence="5 6" key="1">
    <citation type="submission" date="2016-10" db="EMBL/GenBank/DDBJ databases">
        <authorList>
            <person name="Varghese N."/>
            <person name="Submissions S."/>
        </authorList>
    </citation>
    <scope>NUCLEOTIDE SEQUENCE [LARGE SCALE GENOMIC DNA]</scope>
    <source>
        <strain evidence="5 6">TC-13</strain>
    </source>
</reference>
<evidence type="ECO:0000256" key="2">
    <source>
        <dbReference type="PIRSR" id="PIRSR620023-1"/>
    </source>
</evidence>
<dbReference type="Pfam" id="PF04101">
    <property type="entry name" value="Glyco_tran_28_C"/>
    <property type="match status" value="1"/>
</dbReference>
<dbReference type="InterPro" id="IPR007235">
    <property type="entry name" value="Glyco_trans_28_C"/>
</dbReference>
<evidence type="ECO:0000256" key="3">
    <source>
        <dbReference type="PIRSR" id="PIRSR620023-2"/>
    </source>
</evidence>
<keyword evidence="1" id="KW-0472">Membrane</keyword>
<dbReference type="RefSeq" id="WP_089986755.1">
    <property type="nucleotide sequence ID" value="NZ_FMVP01000011.1"/>
</dbReference>
<proteinExistence type="predicted"/>
<sequence>MKVIIRVDASVEIGSGHVMRCLTLANGFVTLGYDVVFICRATNGDATNFIVQNGYKVFLLDAIEESLWNYTSVNWMDDAMETKNYIDSLEGTSNLLVVDHYSIDERWENFIRPYVHTILVIDDLANRKHCCDILLDQNYYVDGQTRYVSLVPENCLLLLGPKYALLRDEFMELMYLVNSKKTLQHMLLFMGGSDPTNETEKILDYILPIILKNEITVDVVVGNINIHKNKIKKICSENKYLHYYCQIDNIAELMVRADFCIGAGGATTWERCALGLPTATIVIAENQREITEDVAKYGACFYLGDLESVTQKNVQKVLLNAISDTDKLNTMSKRCRKLVDGKGMSRVIKEIQNVL</sequence>
<dbReference type="Gene3D" id="3.40.50.2000">
    <property type="entry name" value="Glycogen Phosphorylase B"/>
    <property type="match status" value="1"/>
</dbReference>
<evidence type="ECO:0000313" key="5">
    <source>
        <dbReference type="EMBL" id="SER17249.1"/>
    </source>
</evidence>
<dbReference type="InterPro" id="IPR020023">
    <property type="entry name" value="PseG"/>
</dbReference>
<evidence type="ECO:0000259" key="4">
    <source>
        <dbReference type="Pfam" id="PF04101"/>
    </source>
</evidence>
<evidence type="ECO:0000256" key="1">
    <source>
        <dbReference type="ARBA" id="ARBA00023136"/>
    </source>
</evidence>
<dbReference type="GO" id="GO:0016758">
    <property type="term" value="F:hexosyltransferase activity"/>
    <property type="evidence" value="ECO:0007669"/>
    <property type="project" value="InterPro"/>
</dbReference>
<name>A0A1H9M124_9BACI</name>
<feature type="domain" description="Glycosyl transferase family 28 C-terminal" evidence="4">
    <location>
        <begin position="187"/>
        <end position="335"/>
    </location>
</feature>
<dbReference type="GO" id="GO:0016787">
    <property type="term" value="F:hydrolase activity"/>
    <property type="evidence" value="ECO:0007669"/>
    <property type="project" value="UniProtKB-KW"/>
</dbReference>
<dbReference type="SUPFAM" id="SSF53756">
    <property type="entry name" value="UDP-Glycosyltransferase/glycogen phosphorylase"/>
    <property type="match status" value="1"/>
</dbReference>
<protein>
    <submittedName>
        <fullName evidence="5">UDP-2,4-diacetamido-2,4,6-trideoxy-beta-L-altropyranose hydrolase</fullName>
    </submittedName>
</protein>
<dbReference type="PANTHER" id="PTHR21015:SF22">
    <property type="entry name" value="GLYCOSYLTRANSFERASE"/>
    <property type="match status" value="1"/>
</dbReference>